<sequence>MFSSTFFHRHFTLFVQTATDALSISLTVLFRDRAIACLPLYSNNYRPFTSALLVGLKDAEASVSVVHGAYAEAKFTDFKVVFVDNLEEVVRSKAVESARDTTMRKQRETSLEEAWINGQETIRTNFALFPLGVCKIISKKVKRSADDSRMFVISVQCSFKGLTFDIDSNIGHLLGALKNTCAAIDEDQDLDPSEYQSLKVTLGEAEHDEDLDPKNEYACLVKPESRIRWVEQKVSIIPLLKYH</sequence>
<dbReference type="WBParaSite" id="GPUH_0000293101-mRNA-1">
    <property type="protein sequence ID" value="GPUH_0000293101-mRNA-1"/>
    <property type="gene ID" value="GPUH_0000293101"/>
</dbReference>
<name>A0A183D2I5_9BILA</name>
<proteinExistence type="predicted"/>
<evidence type="ECO:0000313" key="1">
    <source>
        <dbReference type="EMBL" id="VDK37009.1"/>
    </source>
</evidence>
<reference evidence="1 2" key="2">
    <citation type="submission" date="2018-11" db="EMBL/GenBank/DDBJ databases">
        <authorList>
            <consortium name="Pathogen Informatics"/>
        </authorList>
    </citation>
    <scope>NUCLEOTIDE SEQUENCE [LARGE SCALE GENOMIC DNA]</scope>
</reference>
<keyword evidence="2" id="KW-1185">Reference proteome</keyword>
<gene>
    <name evidence="1" type="ORF">GPUH_LOCUS2926</name>
</gene>
<dbReference type="EMBL" id="UYRT01004682">
    <property type="protein sequence ID" value="VDK37009.1"/>
    <property type="molecule type" value="Genomic_DNA"/>
</dbReference>
<dbReference type="AlphaFoldDB" id="A0A183D2I5"/>
<reference evidence="3" key="1">
    <citation type="submission" date="2016-06" db="UniProtKB">
        <authorList>
            <consortium name="WormBaseParasite"/>
        </authorList>
    </citation>
    <scope>IDENTIFICATION</scope>
</reference>
<organism evidence="3">
    <name type="scientific">Gongylonema pulchrum</name>
    <dbReference type="NCBI Taxonomy" id="637853"/>
    <lineage>
        <taxon>Eukaryota</taxon>
        <taxon>Metazoa</taxon>
        <taxon>Ecdysozoa</taxon>
        <taxon>Nematoda</taxon>
        <taxon>Chromadorea</taxon>
        <taxon>Rhabditida</taxon>
        <taxon>Spirurina</taxon>
        <taxon>Spiruromorpha</taxon>
        <taxon>Spiruroidea</taxon>
        <taxon>Gongylonematidae</taxon>
        <taxon>Gongylonema</taxon>
    </lineage>
</organism>
<dbReference type="Proteomes" id="UP000271098">
    <property type="component" value="Unassembled WGS sequence"/>
</dbReference>
<accession>A0A183D2I5</accession>
<evidence type="ECO:0000313" key="3">
    <source>
        <dbReference type="WBParaSite" id="GPUH_0000293101-mRNA-1"/>
    </source>
</evidence>
<dbReference type="OrthoDB" id="5867983at2759"/>
<protein>
    <submittedName>
        <fullName evidence="3">Tudor domain-containing protein</fullName>
    </submittedName>
</protein>
<evidence type="ECO:0000313" key="2">
    <source>
        <dbReference type="Proteomes" id="UP000271098"/>
    </source>
</evidence>